<comment type="caution">
    <text evidence="1">The sequence shown here is derived from an EMBL/GenBank/DDBJ whole genome shotgun (WGS) entry which is preliminary data.</text>
</comment>
<sequence length="86" mass="9882">MKTSSRYRFLFVAQFFRKVVSTLSDCALGRAAAFAKTRGAESRRSEVRKTVPIWHYFFKRGSQNAGFSWLTIVISLNNIKKFGRAL</sequence>
<protein>
    <recommendedName>
        <fullName evidence="3">Secreted protein</fullName>
    </recommendedName>
</protein>
<reference evidence="1 2" key="1">
    <citation type="submission" date="2023-01" db="EMBL/GenBank/DDBJ databases">
        <title>Novel species of the genus Asticcacaulis isolated from rivers.</title>
        <authorList>
            <person name="Lu H."/>
        </authorList>
    </citation>
    <scope>NUCLEOTIDE SEQUENCE [LARGE SCALE GENOMIC DNA]</scope>
    <source>
        <strain evidence="1 2">DXS10W</strain>
    </source>
</reference>
<accession>A0ABT5IFY5</accession>
<evidence type="ECO:0000313" key="2">
    <source>
        <dbReference type="Proteomes" id="UP001216595"/>
    </source>
</evidence>
<gene>
    <name evidence="1" type="ORF">PQU94_12520</name>
</gene>
<dbReference type="Proteomes" id="UP001216595">
    <property type="component" value="Unassembled WGS sequence"/>
</dbReference>
<dbReference type="RefSeq" id="WP_272741791.1">
    <property type="nucleotide sequence ID" value="NZ_JAQQKW010000007.1"/>
</dbReference>
<evidence type="ECO:0008006" key="3">
    <source>
        <dbReference type="Google" id="ProtNLM"/>
    </source>
</evidence>
<name>A0ABT5IFY5_9CAUL</name>
<proteinExistence type="predicted"/>
<organism evidence="1 2">
    <name type="scientific">Asticcacaulis currens</name>
    <dbReference type="NCBI Taxonomy" id="2984210"/>
    <lineage>
        <taxon>Bacteria</taxon>
        <taxon>Pseudomonadati</taxon>
        <taxon>Pseudomonadota</taxon>
        <taxon>Alphaproteobacteria</taxon>
        <taxon>Caulobacterales</taxon>
        <taxon>Caulobacteraceae</taxon>
        <taxon>Asticcacaulis</taxon>
    </lineage>
</organism>
<dbReference type="EMBL" id="JAQQKW010000007">
    <property type="protein sequence ID" value="MDC7695103.1"/>
    <property type="molecule type" value="Genomic_DNA"/>
</dbReference>
<evidence type="ECO:0000313" key="1">
    <source>
        <dbReference type="EMBL" id="MDC7695103.1"/>
    </source>
</evidence>
<keyword evidence="2" id="KW-1185">Reference proteome</keyword>